<protein>
    <recommendedName>
        <fullName evidence="2">Subtelomeric hrmA-associated cluster protein AFUB-079030/YDR124W-like helical bundle domain-containing protein</fullName>
    </recommendedName>
</protein>
<comment type="caution">
    <text evidence="3">The sequence shown here is derived from an EMBL/GenBank/DDBJ whole genome shotgun (WGS) entry which is preliminary data.</text>
</comment>
<gene>
    <name evidence="3" type="ORF">TWF694_006464</name>
</gene>
<evidence type="ECO:0000313" key="4">
    <source>
        <dbReference type="Proteomes" id="UP001365542"/>
    </source>
</evidence>
<feature type="compositionally biased region" description="Basic and acidic residues" evidence="1">
    <location>
        <begin position="158"/>
        <end position="173"/>
    </location>
</feature>
<proteinExistence type="predicted"/>
<keyword evidence="4" id="KW-1185">Reference proteome</keyword>
<feature type="region of interest" description="Disordered" evidence="1">
    <location>
        <begin position="100"/>
        <end position="183"/>
    </location>
</feature>
<evidence type="ECO:0000313" key="3">
    <source>
        <dbReference type="EMBL" id="KAK6542513.1"/>
    </source>
</evidence>
<feature type="compositionally biased region" description="Acidic residues" evidence="1">
    <location>
        <begin position="174"/>
        <end position="183"/>
    </location>
</feature>
<dbReference type="InterPro" id="IPR021264">
    <property type="entry name" value="AFUB_079030/YDR124W-like"/>
</dbReference>
<dbReference type="Proteomes" id="UP001365542">
    <property type="component" value="Unassembled WGS sequence"/>
</dbReference>
<accession>A0AAV9XKA2</accession>
<evidence type="ECO:0000256" key="1">
    <source>
        <dbReference type="SAM" id="MobiDB-lite"/>
    </source>
</evidence>
<sequence>MVNRDITPQVIGALRHNFPIETQFAVIAVTIDGKISIHASELLKPFCDKWYHDGVRSDALTAVASIAGRKRSHVAASAPTGHPSNISVGGIQSDAIQDQMATSPVEEPMGAVDAKGEHPSPSPAPAGRPRKKQRRASTDSQLQAVDPPATIQKKSRNNRKEKPEKTPHIKQEPNDLEVEEGEKDWETMDSYLNVSKDEEPLEDEPREEEVEEELPMVPLCIGDEAAVANYLWRKFVELQQLDCKVIAKAWVKVIEPKKQAHSPYNGGDATRPWWWPVDAPHKEPDHLLKNARIRVLISCISDQLVPISQLRAATDETSLRPSQKEILHEMYDVMELDQKMRAGNLDRDHVRFVRPFVKGNKRRKKRNLKNPQPASKGPLKRSNMKKEAETRSLGRRDSDMPLSDLFKTKEEDAEDAAVANHTFSPEAMELAVNSQLHPGDPHVSTLRRPSVRAIGVASQSETSEIFSSGYIPSAAVKMDPKGGDISDSSQQPFEWTPSPTTLSPVYTQITSPGISCTIIAPVQATSTCSQPTGYNFADIDTTTIYSPIVQGPIATSPNDITMLGTNDSDMFGGPVMGPSAYNSDAYTTYALQDVQAFHAYPRPPFYPDSGIQDTNMINGTNGTGFNQPTFR</sequence>
<dbReference type="InterPro" id="IPR047092">
    <property type="entry name" value="AFUB_07903/YDR124W-like_hel"/>
</dbReference>
<dbReference type="PANTHER" id="PTHR36102:SF1">
    <property type="entry name" value="YDR124W-LIKE HELICAL BUNDLE DOMAIN-CONTAINING PROTEIN"/>
    <property type="match status" value="1"/>
</dbReference>
<reference evidence="3 4" key="1">
    <citation type="submission" date="2019-10" db="EMBL/GenBank/DDBJ databases">
        <authorList>
            <person name="Palmer J.M."/>
        </authorList>
    </citation>
    <scope>NUCLEOTIDE SEQUENCE [LARGE SCALE GENOMIC DNA]</scope>
    <source>
        <strain evidence="3 4">TWF694</strain>
    </source>
</reference>
<dbReference type="EMBL" id="JAVHJO010000002">
    <property type="protein sequence ID" value="KAK6542513.1"/>
    <property type="molecule type" value="Genomic_DNA"/>
</dbReference>
<feature type="compositionally biased region" description="Basic residues" evidence="1">
    <location>
        <begin position="359"/>
        <end position="368"/>
    </location>
</feature>
<feature type="domain" description="Subtelomeric hrmA-associated cluster protein AFUB-079030/YDR124W-like helical bundle" evidence="2">
    <location>
        <begin position="221"/>
        <end position="335"/>
    </location>
</feature>
<dbReference type="PANTHER" id="PTHR36102">
    <property type="entry name" value="CHROMOSOME 10, WHOLE GENOME SHOTGUN SEQUENCE"/>
    <property type="match status" value="1"/>
</dbReference>
<name>A0AAV9XKA2_9PEZI</name>
<evidence type="ECO:0000259" key="2">
    <source>
        <dbReference type="Pfam" id="PF11001"/>
    </source>
</evidence>
<feature type="region of interest" description="Disordered" evidence="1">
    <location>
        <begin position="353"/>
        <end position="402"/>
    </location>
</feature>
<organism evidence="3 4">
    <name type="scientific">Orbilia ellipsospora</name>
    <dbReference type="NCBI Taxonomy" id="2528407"/>
    <lineage>
        <taxon>Eukaryota</taxon>
        <taxon>Fungi</taxon>
        <taxon>Dikarya</taxon>
        <taxon>Ascomycota</taxon>
        <taxon>Pezizomycotina</taxon>
        <taxon>Orbiliomycetes</taxon>
        <taxon>Orbiliales</taxon>
        <taxon>Orbiliaceae</taxon>
        <taxon>Orbilia</taxon>
    </lineage>
</organism>
<feature type="compositionally biased region" description="Basic and acidic residues" evidence="1">
    <location>
        <begin position="384"/>
        <end position="399"/>
    </location>
</feature>
<dbReference type="Pfam" id="PF11001">
    <property type="entry name" value="AFUB_07903_YDR124W_hel"/>
    <property type="match status" value="1"/>
</dbReference>
<dbReference type="AlphaFoldDB" id="A0AAV9XKA2"/>